<dbReference type="EMBL" id="JAGKSB010000010">
    <property type="protein sequence ID" value="MBP3943780.1"/>
    <property type="molecule type" value="Genomic_DNA"/>
</dbReference>
<dbReference type="Proteomes" id="UP000679691">
    <property type="component" value="Unassembled WGS sequence"/>
</dbReference>
<dbReference type="SMART" id="SM00028">
    <property type="entry name" value="TPR"/>
    <property type="match status" value="3"/>
</dbReference>
<evidence type="ECO:0000256" key="1">
    <source>
        <dbReference type="PROSITE-ProRule" id="PRU00339"/>
    </source>
</evidence>
<dbReference type="Gene3D" id="1.25.40.10">
    <property type="entry name" value="Tetratricopeptide repeat domain"/>
    <property type="match status" value="2"/>
</dbReference>
<protein>
    <recommendedName>
        <fullName evidence="4">Tetratricopeptide repeat-containing protein</fullName>
    </recommendedName>
</protein>
<reference evidence="2" key="1">
    <citation type="submission" date="2021-03" db="EMBL/GenBank/DDBJ databases">
        <authorList>
            <person name="Lu T."/>
            <person name="Wang Q."/>
            <person name="Han X."/>
        </authorList>
    </citation>
    <scope>NUCLEOTIDE SEQUENCE</scope>
    <source>
        <strain evidence="2">WQ 2009</strain>
    </source>
</reference>
<evidence type="ECO:0000313" key="3">
    <source>
        <dbReference type="Proteomes" id="UP000679691"/>
    </source>
</evidence>
<organism evidence="2 3">
    <name type="scientific">Rhinopithecimicrobium faecis</name>
    <dbReference type="NCBI Taxonomy" id="2820698"/>
    <lineage>
        <taxon>Bacteria</taxon>
        <taxon>Pseudomonadati</taxon>
        <taxon>Bacteroidota</taxon>
        <taxon>Sphingobacteriia</taxon>
        <taxon>Sphingobacteriales</taxon>
        <taxon>Sphingobacteriaceae</taxon>
        <taxon>Rhinopithecimicrobium</taxon>
    </lineage>
</organism>
<dbReference type="PROSITE" id="PS50005">
    <property type="entry name" value="TPR"/>
    <property type="match status" value="1"/>
</dbReference>
<dbReference type="InterPro" id="IPR011990">
    <property type="entry name" value="TPR-like_helical_dom_sf"/>
</dbReference>
<keyword evidence="1" id="KW-0802">TPR repeat</keyword>
<evidence type="ECO:0000313" key="2">
    <source>
        <dbReference type="EMBL" id="MBP3943780.1"/>
    </source>
</evidence>
<accession>A0A8T4H9K2</accession>
<gene>
    <name evidence="2" type="ORF">J5U18_09415</name>
</gene>
<comment type="caution">
    <text evidence="2">The sequence shown here is derived from an EMBL/GenBank/DDBJ whole genome shotgun (WGS) entry which is preliminary data.</text>
</comment>
<name>A0A8T4H9K2_9SPHI</name>
<proteinExistence type="predicted"/>
<dbReference type="RefSeq" id="WP_353547280.1">
    <property type="nucleotide sequence ID" value="NZ_JAGKSB010000010.1"/>
</dbReference>
<dbReference type="AlphaFoldDB" id="A0A8T4H9K2"/>
<feature type="repeat" description="TPR" evidence="1">
    <location>
        <begin position="296"/>
        <end position="329"/>
    </location>
</feature>
<dbReference type="SUPFAM" id="SSF48452">
    <property type="entry name" value="TPR-like"/>
    <property type="match status" value="2"/>
</dbReference>
<keyword evidence="3" id="KW-1185">Reference proteome</keyword>
<sequence length="766" mass="89767">MQLQDIINLYYNEEVEDTKIALGRYLNEHPTDVEALLFKAEIAIDEVPEPQSPHEYTLPEDYEEATIVLKKVLSIAPNHIPALDKLLSISSINFLDGDAEEHQGHIDQLILAEGFREKAAGYGLMLNSLHPNATRKLHYLDIIIEEVEKAYGDDRQMRDILLTMYYDDKAKVLYDEFGNTEEALAIYRAQMRIFIYETVAEYIEVAHLAIEANDTALLNHVIGKTYFYFDHEDDAVNLIEFYHDLQALPSEVLEKLPNYEEFCMIMERSFPEELNFDIEAIRAHAQQVIDKFPNRGIGYHFLGTSYYMEDEYEKALPLLEKALTYSDASASTVYRYSQSYYFVHGSIPTIPKWPESSAIDYYNMGVYFEAWESDTSTAHNSIAFLRLRKEFYARAFEYYQNYFVEDQYDSVKHYSDHYWATCCNNYSLALYNDDDYEKSIEVAKIGLSKSPFIELYISLTQSYFYAERYQDLIDVYDNLDMEDVENTYFIKFINLSTRYISAKIKLGDYEAAKTLFAEIDYKFTDYKDHINLSELDEDDLLALRFADKDIQSTRFDLIQGKTDLPESEEPIDPIAIWEDQSQRNPLEPSPWFMLFQAYYEAERYEDCIRAATQYKKLKLPNEQPAEDYLKQHYQRGRSYFHVEKYPEAQADFEACLSVFNNVTDEDFLSSKMDVCYYYAQASFFNKDYQRVLSPIEEFLQDYTDNNYTRDTEWQQAILYKAKSLKALGEDKKALTTVKEAAAYDESFTEAKALAQEWKGGFFSFFK</sequence>
<evidence type="ECO:0008006" key="4">
    <source>
        <dbReference type="Google" id="ProtNLM"/>
    </source>
</evidence>
<dbReference type="InterPro" id="IPR019734">
    <property type="entry name" value="TPR_rpt"/>
</dbReference>